<sequence>MRGHDKWNKKVTRWYPRKGEDASTEKMDMSRCPKMNTAKSTDLTDALRCPKIIITINTAPVEALLLEGLPDCGDCSDVDTSDEGNDVNSNLPLASDFNDNFEQEIGKPLLKKHLGDVNSTVGMRY</sequence>
<organism evidence="2 3">
    <name type="scientific">Eumeta variegata</name>
    <name type="common">Bagworm moth</name>
    <name type="synonym">Eumeta japonica</name>
    <dbReference type="NCBI Taxonomy" id="151549"/>
    <lineage>
        <taxon>Eukaryota</taxon>
        <taxon>Metazoa</taxon>
        <taxon>Ecdysozoa</taxon>
        <taxon>Arthropoda</taxon>
        <taxon>Hexapoda</taxon>
        <taxon>Insecta</taxon>
        <taxon>Pterygota</taxon>
        <taxon>Neoptera</taxon>
        <taxon>Endopterygota</taxon>
        <taxon>Lepidoptera</taxon>
        <taxon>Glossata</taxon>
        <taxon>Ditrysia</taxon>
        <taxon>Tineoidea</taxon>
        <taxon>Psychidae</taxon>
        <taxon>Oiketicinae</taxon>
        <taxon>Eumeta</taxon>
    </lineage>
</organism>
<protein>
    <submittedName>
        <fullName evidence="2">Uncharacterized protein</fullName>
    </submittedName>
</protein>
<evidence type="ECO:0000313" key="3">
    <source>
        <dbReference type="Proteomes" id="UP000299102"/>
    </source>
</evidence>
<dbReference type="AlphaFoldDB" id="A0A4C1XP04"/>
<comment type="caution">
    <text evidence="2">The sequence shown here is derived from an EMBL/GenBank/DDBJ whole genome shotgun (WGS) entry which is preliminary data.</text>
</comment>
<feature type="region of interest" description="Disordered" evidence="1">
    <location>
        <begin position="1"/>
        <end position="36"/>
    </location>
</feature>
<evidence type="ECO:0000313" key="2">
    <source>
        <dbReference type="EMBL" id="GBP65561.1"/>
    </source>
</evidence>
<gene>
    <name evidence="2" type="ORF">EVAR_87537_1</name>
</gene>
<name>A0A4C1XP04_EUMVA</name>
<evidence type="ECO:0000256" key="1">
    <source>
        <dbReference type="SAM" id="MobiDB-lite"/>
    </source>
</evidence>
<keyword evidence="3" id="KW-1185">Reference proteome</keyword>
<dbReference type="EMBL" id="BGZK01000932">
    <property type="protein sequence ID" value="GBP65561.1"/>
    <property type="molecule type" value="Genomic_DNA"/>
</dbReference>
<feature type="compositionally biased region" description="Basic and acidic residues" evidence="1">
    <location>
        <begin position="17"/>
        <end position="31"/>
    </location>
</feature>
<reference evidence="2 3" key="1">
    <citation type="journal article" date="2019" name="Commun. Biol.">
        <title>The bagworm genome reveals a unique fibroin gene that provides high tensile strength.</title>
        <authorList>
            <person name="Kono N."/>
            <person name="Nakamura H."/>
            <person name="Ohtoshi R."/>
            <person name="Tomita M."/>
            <person name="Numata K."/>
            <person name="Arakawa K."/>
        </authorList>
    </citation>
    <scope>NUCLEOTIDE SEQUENCE [LARGE SCALE GENOMIC DNA]</scope>
</reference>
<dbReference type="OrthoDB" id="7478117at2759"/>
<accession>A0A4C1XP04</accession>
<proteinExistence type="predicted"/>
<dbReference type="Proteomes" id="UP000299102">
    <property type="component" value="Unassembled WGS sequence"/>
</dbReference>